<reference evidence="2" key="2">
    <citation type="submission" date="2015-01" db="EMBL/GenBank/DDBJ databases">
        <title>Evolutionary Origins and Diversification of the Mycorrhizal Mutualists.</title>
        <authorList>
            <consortium name="DOE Joint Genome Institute"/>
            <consortium name="Mycorrhizal Genomics Consortium"/>
            <person name="Kohler A."/>
            <person name="Kuo A."/>
            <person name="Nagy L.G."/>
            <person name="Floudas D."/>
            <person name="Copeland A."/>
            <person name="Barry K.W."/>
            <person name="Cichocki N."/>
            <person name="Veneault-Fourrey C."/>
            <person name="LaButti K."/>
            <person name="Lindquist E.A."/>
            <person name="Lipzen A."/>
            <person name="Lundell T."/>
            <person name="Morin E."/>
            <person name="Murat C."/>
            <person name="Riley R."/>
            <person name="Ohm R."/>
            <person name="Sun H."/>
            <person name="Tunlid A."/>
            <person name="Henrissat B."/>
            <person name="Grigoriev I.V."/>
            <person name="Hibbett D.S."/>
            <person name="Martin F."/>
        </authorList>
    </citation>
    <scope>NUCLEOTIDE SEQUENCE [LARGE SCALE GENOMIC DNA]</scope>
    <source>
        <strain evidence="2">MAFF 305830</strain>
    </source>
</reference>
<protein>
    <recommendedName>
        <fullName evidence="3">G domain-containing protein</fullName>
    </recommendedName>
</protein>
<dbReference type="GO" id="GO:0016320">
    <property type="term" value="P:endoplasmic reticulum membrane fusion"/>
    <property type="evidence" value="ECO:0007669"/>
    <property type="project" value="TreeGrafter"/>
</dbReference>
<dbReference type="InterPro" id="IPR027417">
    <property type="entry name" value="P-loop_NTPase"/>
</dbReference>
<dbReference type="HOGENOM" id="CLU_545274_0_0_1"/>
<dbReference type="Gene3D" id="3.40.50.300">
    <property type="entry name" value="P-loop containing nucleotide triphosphate hydrolases"/>
    <property type="match status" value="1"/>
</dbReference>
<evidence type="ECO:0008006" key="3">
    <source>
        <dbReference type="Google" id="ProtNLM"/>
    </source>
</evidence>
<dbReference type="Pfam" id="PF05879">
    <property type="entry name" value="RHD3_GTPase"/>
    <property type="match status" value="1"/>
</dbReference>
<name>A0A0C3A8W0_SERVB</name>
<sequence length="469" mass="51502">AGSARVGTDYNVVSVLGSQGSGSSTLLNDIFGTSFSIGGSQCEQTTKAGIQTSWCSDARVLLLDGRGWTGSPNTGVEQKITQFVTVTSDIVLLNLKQDEITRHASQYRQMMETVCRTALERYDEEDTHRKTTMLLCVIRDWDGSMDIESAIARLTKGLLSIWTAAAENAGNPAASFSDFFRLGMITLPHKNYVTDGYHEQVSILRERFKVVAEDSLVSAQTRADVPICDLMGHLSSVWKTIRGVVNVSSERRTIAEKVCPVFVDSALDLATRSIKGKVDVNLPGEEFNGVSEATREEILAHFDRLAKPYESIVVLAHRTKVMGAVDAALSERYLEHVAGLRGIALNEFSQRLVLLQKTTYPMPPLSSQVLFPKIDDLKEDCLGVFKTMSEAARFNLDWSYQKEEALFVAGMDALIEPVKERQAAIDLSLERSLAIFSPIGAKPLADMSKLLTDSAGLGRMMVAALFSRS</sequence>
<dbReference type="EMBL" id="KN824394">
    <property type="protein sequence ID" value="KIM21080.1"/>
    <property type="molecule type" value="Genomic_DNA"/>
</dbReference>
<dbReference type="GO" id="GO:0005783">
    <property type="term" value="C:endoplasmic reticulum"/>
    <property type="evidence" value="ECO:0007669"/>
    <property type="project" value="TreeGrafter"/>
</dbReference>
<proteinExistence type="predicted"/>
<accession>A0A0C3A8W0</accession>
<dbReference type="Proteomes" id="UP000054097">
    <property type="component" value="Unassembled WGS sequence"/>
</dbReference>
<organism evidence="1 2">
    <name type="scientific">Serendipita vermifera MAFF 305830</name>
    <dbReference type="NCBI Taxonomy" id="933852"/>
    <lineage>
        <taxon>Eukaryota</taxon>
        <taxon>Fungi</taxon>
        <taxon>Dikarya</taxon>
        <taxon>Basidiomycota</taxon>
        <taxon>Agaricomycotina</taxon>
        <taxon>Agaricomycetes</taxon>
        <taxon>Sebacinales</taxon>
        <taxon>Serendipitaceae</taxon>
        <taxon>Serendipita</taxon>
    </lineage>
</organism>
<dbReference type="STRING" id="933852.A0A0C3A8W0"/>
<reference evidence="1 2" key="1">
    <citation type="submission" date="2014-04" db="EMBL/GenBank/DDBJ databases">
        <authorList>
            <consortium name="DOE Joint Genome Institute"/>
            <person name="Kuo A."/>
            <person name="Zuccaro A."/>
            <person name="Kohler A."/>
            <person name="Nagy L.G."/>
            <person name="Floudas D."/>
            <person name="Copeland A."/>
            <person name="Barry K.W."/>
            <person name="Cichocki N."/>
            <person name="Veneault-Fourrey C."/>
            <person name="LaButti K."/>
            <person name="Lindquist E.A."/>
            <person name="Lipzen A."/>
            <person name="Lundell T."/>
            <person name="Morin E."/>
            <person name="Murat C."/>
            <person name="Sun H."/>
            <person name="Tunlid A."/>
            <person name="Henrissat B."/>
            <person name="Grigoriev I.V."/>
            <person name="Hibbett D.S."/>
            <person name="Martin F."/>
            <person name="Nordberg H.P."/>
            <person name="Cantor M.N."/>
            <person name="Hua S.X."/>
        </authorList>
    </citation>
    <scope>NUCLEOTIDE SEQUENCE [LARGE SCALE GENOMIC DNA]</scope>
    <source>
        <strain evidence="1 2">MAFF 305830</strain>
    </source>
</reference>
<dbReference type="PANTHER" id="PTHR45923:SF2">
    <property type="entry name" value="PROTEIN SEY1"/>
    <property type="match status" value="1"/>
</dbReference>
<evidence type="ECO:0000313" key="2">
    <source>
        <dbReference type="Proteomes" id="UP000054097"/>
    </source>
</evidence>
<evidence type="ECO:0000313" key="1">
    <source>
        <dbReference type="EMBL" id="KIM21080.1"/>
    </source>
</evidence>
<dbReference type="OrthoDB" id="1597724at2759"/>
<gene>
    <name evidence="1" type="ORF">M408DRAFT_80996</name>
</gene>
<dbReference type="PANTHER" id="PTHR45923">
    <property type="entry name" value="PROTEIN SEY1"/>
    <property type="match status" value="1"/>
</dbReference>
<feature type="non-terminal residue" evidence="1">
    <location>
        <position position="1"/>
    </location>
</feature>
<keyword evidence="2" id="KW-1185">Reference proteome</keyword>
<dbReference type="GO" id="GO:0003924">
    <property type="term" value="F:GTPase activity"/>
    <property type="evidence" value="ECO:0007669"/>
    <property type="project" value="TreeGrafter"/>
</dbReference>
<dbReference type="SUPFAM" id="SSF52540">
    <property type="entry name" value="P-loop containing nucleoside triphosphate hydrolases"/>
    <property type="match status" value="1"/>
</dbReference>
<dbReference type="AlphaFoldDB" id="A0A0C3A8W0"/>
<dbReference type="InterPro" id="IPR008803">
    <property type="entry name" value="RHD3/Sey1"/>
</dbReference>